<evidence type="ECO:0000256" key="8">
    <source>
        <dbReference type="RuleBase" id="RU366003"/>
    </source>
</evidence>
<comment type="pathway">
    <text evidence="1 8">Amino-acid biosynthesis; L-histidine biosynthesis; L-histidine from 5-phospho-alpha-D-ribose 1-diphosphate: step 8/9.</text>
</comment>
<evidence type="ECO:0000313" key="10">
    <source>
        <dbReference type="EMBL" id="PSS29809.1"/>
    </source>
</evidence>
<accession>A0A2R6RIG4</accession>
<dbReference type="STRING" id="98765.A0A2R6RIG4"/>
<dbReference type="PANTHER" id="PTHR21039:SF0">
    <property type="entry name" value="HISTIDINOL-PHOSPHATASE"/>
    <property type="match status" value="1"/>
</dbReference>
<dbReference type="CDD" id="cd12110">
    <property type="entry name" value="PHP_HisPPase_Hisj_like"/>
    <property type="match status" value="1"/>
</dbReference>
<comment type="caution">
    <text evidence="10">The sequence shown here is derived from an EMBL/GenBank/DDBJ whole genome shotgun (WGS) entry which is preliminary data.</text>
</comment>
<reference evidence="10 11" key="1">
    <citation type="submission" date="2018-02" db="EMBL/GenBank/DDBJ databases">
        <title>Genome sequence of the basidiomycete white-rot fungus Phlebia centrifuga.</title>
        <authorList>
            <person name="Granchi Z."/>
            <person name="Peng M."/>
            <person name="de Vries R.P."/>
            <person name="Hilden K."/>
            <person name="Makela M.R."/>
            <person name="Grigoriev I."/>
            <person name="Riley R."/>
        </authorList>
    </citation>
    <scope>NUCLEOTIDE SEQUENCE [LARGE SCALE GENOMIC DNA]</scope>
    <source>
        <strain evidence="10 11">FBCC195</strain>
    </source>
</reference>
<evidence type="ECO:0000256" key="3">
    <source>
        <dbReference type="ARBA" id="ARBA00013085"/>
    </source>
</evidence>
<feature type="domain" description="PHP" evidence="9">
    <location>
        <begin position="5"/>
        <end position="228"/>
    </location>
</feature>
<keyword evidence="4 8" id="KW-0028">Amino-acid biosynthesis</keyword>
<dbReference type="Pfam" id="PF02811">
    <property type="entry name" value="PHP"/>
    <property type="match status" value="1"/>
</dbReference>
<dbReference type="UniPathway" id="UPA00031">
    <property type="reaction ID" value="UER00013"/>
</dbReference>
<gene>
    <name evidence="10" type="ORF">PHLCEN_2v2705</name>
</gene>
<dbReference type="Proteomes" id="UP000186601">
    <property type="component" value="Unassembled WGS sequence"/>
</dbReference>
<keyword evidence="6 8" id="KW-0368">Histidine biosynthesis</keyword>
<dbReference type="OrthoDB" id="5957391at2759"/>
<organism evidence="10 11">
    <name type="scientific">Hermanssonia centrifuga</name>
    <dbReference type="NCBI Taxonomy" id="98765"/>
    <lineage>
        <taxon>Eukaryota</taxon>
        <taxon>Fungi</taxon>
        <taxon>Dikarya</taxon>
        <taxon>Basidiomycota</taxon>
        <taxon>Agaricomycotina</taxon>
        <taxon>Agaricomycetes</taxon>
        <taxon>Polyporales</taxon>
        <taxon>Meruliaceae</taxon>
        <taxon>Hermanssonia</taxon>
    </lineage>
</organism>
<dbReference type="InterPro" id="IPR016195">
    <property type="entry name" value="Pol/histidinol_Pase-like"/>
</dbReference>
<dbReference type="GO" id="GO:0000105">
    <property type="term" value="P:L-histidine biosynthetic process"/>
    <property type="evidence" value="ECO:0007669"/>
    <property type="project" value="UniProtKB-UniRule"/>
</dbReference>
<dbReference type="InterPro" id="IPR010140">
    <property type="entry name" value="Histidinol_P_phosphatase_HisJ"/>
</dbReference>
<evidence type="ECO:0000256" key="2">
    <source>
        <dbReference type="ARBA" id="ARBA00009152"/>
    </source>
</evidence>
<dbReference type="PANTHER" id="PTHR21039">
    <property type="entry name" value="HISTIDINOL PHOSPHATASE-RELATED"/>
    <property type="match status" value="1"/>
</dbReference>
<comment type="similarity">
    <text evidence="2 8">Belongs to the PHP hydrolase family. HisK subfamily.</text>
</comment>
<dbReference type="EC" id="3.1.3.15" evidence="3 8"/>
<evidence type="ECO:0000256" key="1">
    <source>
        <dbReference type="ARBA" id="ARBA00004970"/>
    </source>
</evidence>
<evidence type="ECO:0000259" key="9">
    <source>
        <dbReference type="Pfam" id="PF02811"/>
    </source>
</evidence>
<dbReference type="InterPro" id="IPR004013">
    <property type="entry name" value="PHP_dom"/>
</dbReference>
<dbReference type="SUPFAM" id="SSF89550">
    <property type="entry name" value="PHP domain-like"/>
    <property type="match status" value="1"/>
</dbReference>
<keyword evidence="11" id="KW-1185">Reference proteome</keyword>
<evidence type="ECO:0000256" key="7">
    <source>
        <dbReference type="ARBA" id="ARBA00049158"/>
    </source>
</evidence>
<dbReference type="Gene3D" id="3.20.20.140">
    <property type="entry name" value="Metal-dependent hydrolases"/>
    <property type="match status" value="1"/>
</dbReference>
<comment type="catalytic activity">
    <reaction evidence="7 8">
        <text>L-histidinol phosphate + H2O = L-histidinol + phosphate</text>
        <dbReference type="Rhea" id="RHEA:14465"/>
        <dbReference type="ChEBI" id="CHEBI:15377"/>
        <dbReference type="ChEBI" id="CHEBI:43474"/>
        <dbReference type="ChEBI" id="CHEBI:57699"/>
        <dbReference type="ChEBI" id="CHEBI:57980"/>
        <dbReference type="EC" id="3.1.3.15"/>
    </reaction>
</comment>
<evidence type="ECO:0000256" key="6">
    <source>
        <dbReference type="ARBA" id="ARBA00023102"/>
    </source>
</evidence>
<name>A0A2R6RIG4_9APHY</name>
<evidence type="ECO:0000313" key="11">
    <source>
        <dbReference type="Proteomes" id="UP000186601"/>
    </source>
</evidence>
<dbReference type="GO" id="GO:0005737">
    <property type="term" value="C:cytoplasm"/>
    <property type="evidence" value="ECO:0007669"/>
    <property type="project" value="TreeGrafter"/>
</dbReference>
<keyword evidence="5 8" id="KW-0378">Hydrolase</keyword>
<dbReference type="AlphaFoldDB" id="A0A2R6RIG4"/>
<protein>
    <recommendedName>
        <fullName evidence="3 8">Histidinol-phosphatase</fullName>
        <shortName evidence="8">HolPase</shortName>
        <ecNumber evidence="3 8">3.1.3.15</ecNumber>
    </recommendedName>
</protein>
<dbReference type="GO" id="GO:0004401">
    <property type="term" value="F:histidinol-phosphatase activity"/>
    <property type="evidence" value="ECO:0007669"/>
    <property type="project" value="UniProtKB-UniRule"/>
</dbReference>
<evidence type="ECO:0000256" key="4">
    <source>
        <dbReference type="ARBA" id="ARBA00022605"/>
    </source>
</evidence>
<sequence>MPYSHHSHSGQFCKHASGTLEEVVLEAIQKGFEVYGLTEHIPRYRTVDLYPEEEGVALDNLVQQFDNFLVEAHRLKERYAETITLLVGLETEYITPADLDHLDALLERCSHQIEYIVGSVHHVNEIPIDFDLPTFRKALASFPSDSGDGEQSILSNPEERRMEAFLCAYFDAQYQLLRRFYPELIGHIDLCRLYNPLLRFADYPMAWEKLKRNITFAVGYGALFELNAAALRKGWSAAYPAEDVVEVSGPLAYRRRQLLNFFFNPSGKVIKEAGGKFALSDDSHGPHAVGLNYARMAEYVRHVGINELWVLEGSPVKNEAGRSVQARKIEERWWEHPFWNKPTQSCIENISH</sequence>
<dbReference type="NCBIfam" id="TIGR01856">
    <property type="entry name" value="hisJ_fam"/>
    <property type="match status" value="1"/>
</dbReference>
<evidence type="ECO:0000256" key="5">
    <source>
        <dbReference type="ARBA" id="ARBA00022801"/>
    </source>
</evidence>
<proteinExistence type="inferred from homology"/>
<dbReference type="EMBL" id="MLYV02000255">
    <property type="protein sequence ID" value="PSS29809.1"/>
    <property type="molecule type" value="Genomic_DNA"/>
</dbReference>